<feature type="binding site" evidence="3">
    <location>
        <position position="15"/>
    </location>
    <ligand>
        <name>substrate</name>
    </ligand>
</feature>
<dbReference type="GO" id="GO:0045547">
    <property type="term" value="F:ditrans,polycis-polyprenyl diphosphate synthase [(2E,6E)-farnesyl diphosphate specific] activity"/>
    <property type="evidence" value="ECO:0007669"/>
    <property type="project" value="TreeGrafter"/>
</dbReference>
<dbReference type="PANTHER" id="PTHR10291:SF43">
    <property type="entry name" value="DEHYDRODOLICHYL DIPHOSPHATE SYNTHASE COMPLEX SUBUNIT DHDDS"/>
    <property type="match status" value="1"/>
</dbReference>
<name>A0A1F6NW79_9BACT</name>
<feature type="binding site" evidence="3">
    <location>
        <begin position="180"/>
        <end position="182"/>
    </location>
    <ligand>
        <name>substrate</name>
    </ligand>
</feature>
<dbReference type="Gene3D" id="3.40.1180.10">
    <property type="entry name" value="Decaprenyl diphosphate synthase-like"/>
    <property type="match status" value="1"/>
</dbReference>
<comment type="similarity">
    <text evidence="2">Belongs to the UPP synthase family. Z-FPP synthase subfamily.</text>
</comment>
<comment type="caution">
    <text evidence="3">Lacks conserved residue(s) required for the propagation of feature annotation.</text>
</comment>
<dbReference type="HAMAP" id="MF_01139">
    <property type="entry name" value="ISPT"/>
    <property type="match status" value="1"/>
</dbReference>
<dbReference type="STRING" id="1798704.A3J93_02700"/>
<dbReference type="InterPro" id="IPR001441">
    <property type="entry name" value="UPP_synth-like"/>
</dbReference>
<dbReference type="CDD" id="cd00475">
    <property type="entry name" value="Cis_IPPS"/>
    <property type="match status" value="1"/>
</dbReference>
<reference evidence="4 5" key="1">
    <citation type="journal article" date="2016" name="Nat. Commun.">
        <title>Thousands of microbial genomes shed light on interconnected biogeochemical processes in an aquifer system.</title>
        <authorList>
            <person name="Anantharaman K."/>
            <person name="Brown C.T."/>
            <person name="Hug L.A."/>
            <person name="Sharon I."/>
            <person name="Castelle C.J."/>
            <person name="Probst A.J."/>
            <person name="Thomas B.C."/>
            <person name="Singh A."/>
            <person name="Wilkins M.J."/>
            <person name="Karaoz U."/>
            <person name="Brodie E.L."/>
            <person name="Williams K.H."/>
            <person name="Hubbard S.S."/>
            <person name="Banfield J.F."/>
        </authorList>
    </citation>
    <scope>NUCLEOTIDE SEQUENCE [LARGE SCALE GENOMIC DNA]</scope>
</reference>
<feature type="active site" description="Proton acceptor" evidence="3">
    <location>
        <position position="58"/>
    </location>
</feature>
<dbReference type="Proteomes" id="UP000177907">
    <property type="component" value="Unassembled WGS sequence"/>
</dbReference>
<dbReference type="PANTHER" id="PTHR10291">
    <property type="entry name" value="DEHYDRODOLICHYL DIPHOSPHATE SYNTHASE FAMILY MEMBER"/>
    <property type="match status" value="1"/>
</dbReference>
<dbReference type="Pfam" id="PF01255">
    <property type="entry name" value="Prenyltransf"/>
    <property type="match status" value="1"/>
</dbReference>
<feature type="binding site" evidence="3">
    <location>
        <begin position="11"/>
        <end position="14"/>
    </location>
    <ligand>
        <name>substrate</name>
    </ligand>
</feature>
<feature type="binding site" evidence="3">
    <location>
        <position position="193"/>
    </location>
    <ligand>
        <name>Mg(2+)</name>
        <dbReference type="ChEBI" id="CHEBI:18420"/>
    </ligand>
</feature>
<comment type="function">
    <text evidence="3">Catalyzes the condensation of isopentenyl diphosphate (IPP) with allylic pyrophosphates generating different type of terpenoids.</text>
</comment>
<dbReference type="NCBIfam" id="TIGR00055">
    <property type="entry name" value="uppS"/>
    <property type="match status" value="1"/>
</dbReference>
<keyword evidence="3" id="KW-0460">Magnesium</keyword>
<sequence>MPNHVGLIMDGNRRWAKANHKTGLEGHYRGYEKLTNCADWFFSRGVKFLSVFAFSTENWDRAKEEVDYLMNLLKRAITEQTGVALKKGYRLMISGRTHELPGNLPDACRVAMEKTKTGLNGTLNICLNYGGQPEITDAVKRIITDGVPATQITEAKIGEYLYNPAIPDLDMVVRTSGEQRSSGFMLWRAHYAEFLFLQKHWPDFDESDVEFILAEYAKRQRRFGGD</sequence>
<evidence type="ECO:0000313" key="5">
    <source>
        <dbReference type="Proteomes" id="UP000177907"/>
    </source>
</evidence>
<keyword evidence="3" id="KW-0479">Metal-binding</keyword>
<organism evidence="4 5">
    <name type="scientific">Candidatus Magasanikbacteria bacterium RIFOXYC2_FULL_42_28</name>
    <dbReference type="NCBI Taxonomy" id="1798704"/>
    <lineage>
        <taxon>Bacteria</taxon>
        <taxon>Candidatus Magasanikiibacteriota</taxon>
    </lineage>
</organism>
<accession>A0A1F6NW79</accession>
<feature type="binding site" evidence="3">
    <location>
        <position position="59"/>
    </location>
    <ligand>
        <name>substrate</name>
    </ligand>
</feature>
<evidence type="ECO:0000256" key="2">
    <source>
        <dbReference type="ARBA" id="ARBA00038453"/>
    </source>
</evidence>
<dbReference type="GO" id="GO:0000287">
    <property type="term" value="F:magnesium ion binding"/>
    <property type="evidence" value="ECO:0007669"/>
    <property type="project" value="UniProtKB-UniRule"/>
</dbReference>
<evidence type="ECO:0000313" key="4">
    <source>
        <dbReference type="EMBL" id="OGH88070.1"/>
    </source>
</evidence>
<dbReference type="InterPro" id="IPR018520">
    <property type="entry name" value="UPP_synth-like_CS"/>
</dbReference>
<dbReference type="EC" id="2.5.1.-" evidence="3"/>
<feature type="binding site" evidence="3">
    <location>
        <position position="174"/>
    </location>
    <ligand>
        <name>substrate</name>
    </ligand>
</feature>
<feature type="active site" evidence="3">
    <location>
        <position position="10"/>
    </location>
</feature>
<comment type="caution">
    <text evidence="4">The sequence shown here is derived from an EMBL/GenBank/DDBJ whole genome shotgun (WGS) entry which is preliminary data.</text>
</comment>
<dbReference type="GO" id="GO:0016094">
    <property type="term" value="P:polyprenol biosynthetic process"/>
    <property type="evidence" value="ECO:0007669"/>
    <property type="project" value="TreeGrafter"/>
</dbReference>
<comment type="cofactor">
    <cofactor evidence="3">
        <name>Mg(2+)</name>
        <dbReference type="ChEBI" id="CHEBI:18420"/>
    </cofactor>
    <text evidence="3">Binds 2 magnesium ions per subunit.</text>
</comment>
<feature type="binding site" evidence="3">
    <location>
        <position position="27"/>
    </location>
    <ligand>
        <name>substrate</name>
    </ligand>
</feature>
<keyword evidence="1 3" id="KW-0808">Transferase</keyword>
<proteinExistence type="inferred from homology"/>
<dbReference type="InterPro" id="IPR036424">
    <property type="entry name" value="UPP_synth-like_sf"/>
</dbReference>
<dbReference type="EMBL" id="MFQZ01000008">
    <property type="protein sequence ID" value="OGH88070.1"/>
    <property type="molecule type" value="Genomic_DNA"/>
</dbReference>
<dbReference type="SUPFAM" id="SSF64005">
    <property type="entry name" value="Undecaprenyl diphosphate synthase"/>
    <property type="match status" value="1"/>
</dbReference>
<feature type="binding site" evidence="3">
    <location>
        <position position="61"/>
    </location>
    <ligand>
        <name>substrate</name>
    </ligand>
</feature>
<feature type="binding site" evidence="3">
    <location>
        <position position="10"/>
    </location>
    <ligand>
        <name>Mg(2+)</name>
        <dbReference type="ChEBI" id="CHEBI:18420"/>
    </ligand>
</feature>
<dbReference type="PROSITE" id="PS01066">
    <property type="entry name" value="UPP_SYNTHASE"/>
    <property type="match status" value="1"/>
</dbReference>
<evidence type="ECO:0000256" key="3">
    <source>
        <dbReference type="HAMAP-Rule" id="MF_01139"/>
    </source>
</evidence>
<gene>
    <name evidence="4" type="ORF">A3J93_02700</name>
</gene>
<dbReference type="AlphaFoldDB" id="A0A1F6NW79"/>
<feature type="binding site" evidence="3">
    <location>
        <begin position="55"/>
        <end position="57"/>
    </location>
    <ligand>
        <name>substrate</name>
    </ligand>
</feature>
<protein>
    <recommendedName>
        <fullName evidence="3">Isoprenyl transferase</fullName>
        <ecNumber evidence="3">2.5.1.-</ecNumber>
    </recommendedName>
</protein>
<evidence type="ECO:0000256" key="1">
    <source>
        <dbReference type="ARBA" id="ARBA00022679"/>
    </source>
</evidence>
<comment type="subunit">
    <text evidence="3">Homodimer.</text>
</comment>